<reference evidence="2 3" key="1">
    <citation type="submission" date="2014-04" db="EMBL/GenBank/DDBJ databases">
        <authorList>
            <consortium name="DOE Joint Genome Institute"/>
            <person name="Kuo A."/>
            <person name="Zuccaro A."/>
            <person name="Kohler A."/>
            <person name="Nagy L.G."/>
            <person name="Floudas D."/>
            <person name="Copeland A."/>
            <person name="Barry K.W."/>
            <person name="Cichocki N."/>
            <person name="Veneault-Fourrey C."/>
            <person name="LaButti K."/>
            <person name="Lindquist E.A."/>
            <person name="Lipzen A."/>
            <person name="Lundell T."/>
            <person name="Morin E."/>
            <person name="Murat C."/>
            <person name="Sun H."/>
            <person name="Tunlid A."/>
            <person name="Henrissat B."/>
            <person name="Grigoriev I.V."/>
            <person name="Hibbett D.S."/>
            <person name="Martin F."/>
            <person name="Nordberg H.P."/>
            <person name="Cantor M.N."/>
            <person name="Hua S.X."/>
        </authorList>
    </citation>
    <scope>NUCLEOTIDE SEQUENCE [LARGE SCALE GENOMIC DNA]</scope>
    <source>
        <strain evidence="2 3">MAFF 305830</strain>
    </source>
</reference>
<evidence type="ECO:0000313" key="2">
    <source>
        <dbReference type="EMBL" id="KIM28014.1"/>
    </source>
</evidence>
<proteinExistence type="predicted"/>
<reference evidence="3" key="2">
    <citation type="submission" date="2015-01" db="EMBL/GenBank/DDBJ databases">
        <title>Evolutionary Origins and Diversification of the Mycorrhizal Mutualists.</title>
        <authorList>
            <consortium name="DOE Joint Genome Institute"/>
            <consortium name="Mycorrhizal Genomics Consortium"/>
            <person name="Kohler A."/>
            <person name="Kuo A."/>
            <person name="Nagy L.G."/>
            <person name="Floudas D."/>
            <person name="Copeland A."/>
            <person name="Barry K.W."/>
            <person name="Cichocki N."/>
            <person name="Veneault-Fourrey C."/>
            <person name="LaButti K."/>
            <person name="Lindquist E.A."/>
            <person name="Lipzen A."/>
            <person name="Lundell T."/>
            <person name="Morin E."/>
            <person name="Murat C."/>
            <person name="Riley R."/>
            <person name="Ohm R."/>
            <person name="Sun H."/>
            <person name="Tunlid A."/>
            <person name="Henrissat B."/>
            <person name="Grigoriev I.V."/>
            <person name="Hibbett D.S."/>
            <person name="Martin F."/>
        </authorList>
    </citation>
    <scope>NUCLEOTIDE SEQUENCE [LARGE SCALE GENOMIC DNA]</scope>
    <source>
        <strain evidence="3">MAFF 305830</strain>
    </source>
</reference>
<dbReference type="EMBL" id="KN824295">
    <property type="protein sequence ID" value="KIM28014.1"/>
    <property type="molecule type" value="Genomic_DNA"/>
</dbReference>
<dbReference type="HOGENOM" id="CLU_034025_0_0_1"/>
<dbReference type="CDD" id="cd09917">
    <property type="entry name" value="F-box_SF"/>
    <property type="match status" value="1"/>
</dbReference>
<accession>A0A0C3B784</accession>
<protein>
    <recommendedName>
        <fullName evidence="1">F-box domain-containing protein</fullName>
    </recommendedName>
</protein>
<evidence type="ECO:0000313" key="3">
    <source>
        <dbReference type="Proteomes" id="UP000054097"/>
    </source>
</evidence>
<evidence type="ECO:0000259" key="1">
    <source>
        <dbReference type="SMART" id="SM00256"/>
    </source>
</evidence>
<dbReference type="InterPro" id="IPR036047">
    <property type="entry name" value="F-box-like_dom_sf"/>
</dbReference>
<dbReference type="Pfam" id="PF12937">
    <property type="entry name" value="F-box-like"/>
    <property type="match status" value="1"/>
</dbReference>
<organism evidence="2 3">
    <name type="scientific">Serendipita vermifera MAFF 305830</name>
    <dbReference type="NCBI Taxonomy" id="933852"/>
    <lineage>
        <taxon>Eukaryota</taxon>
        <taxon>Fungi</taxon>
        <taxon>Dikarya</taxon>
        <taxon>Basidiomycota</taxon>
        <taxon>Agaricomycotina</taxon>
        <taxon>Agaricomycetes</taxon>
        <taxon>Sebacinales</taxon>
        <taxon>Serendipitaceae</taxon>
        <taxon>Serendipita</taxon>
    </lineage>
</organism>
<name>A0A0C3B784_SERVB</name>
<sequence length="384" mass="44459">MHLFRRALFKSTNLSDNDAFIPRLPVELWEHIFGFLGTILDLFVLSHVSRAFRVLVLPFFKTLELPQYIPGAEDDYRILKMFRDSHRASIVTSLIITLPYVSTRPAMRQLDVALGEALRYMINLDNLEVNCRLCGKDGHHLYLTKLGARRLRHLSIQCFHNENPTLDFKRERIFATFRSVETLKWWSPLTSPAFSPTLGLTDPASFPNLNALEYNIEDISKILLATRPIRRLQVANVHPEDPLQIRPQLLSALNRSPGRLTHLIFSEFEKFKAIIESEPLLFVQLQHIGSIPLFLQRDVFTFIDANLSVLKLLPNLTSLDAMGGEWTHAGLIYLIKRSYKLRKVLVHTHGPSCFVWKRQGETWERRDVSRFTPWDVIRGHCDQL</sequence>
<dbReference type="InterPro" id="IPR001810">
    <property type="entry name" value="F-box_dom"/>
</dbReference>
<dbReference type="SMART" id="SM00256">
    <property type="entry name" value="FBOX"/>
    <property type="match status" value="1"/>
</dbReference>
<feature type="domain" description="F-box" evidence="1">
    <location>
        <begin position="24"/>
        <end position="63"/>
    </location>
</feature>
<dbReference type="SUPFAM" id="SSF81383">
    <property type="entry name" value="F-box domain"/>
    <property type="match status" value="1"/>
</dbReference>
<gene>
    <name evidence="2" type="ORF">M408DRAFT_329679</name>
</gene>
<keyword evidence="3" id="KW-1185">Reference proteome</keyword>
<dbReference type="Proteomes" id="UP000054097">
    <property type="component" value="Unassembled WGS sequence"/>
</dbReference>
<dbReference type="AlphaFoldDB" id="A0A0C3B784"/>